<gene>
    <name evidence="2" type="ORF">B4N89_04840</name>
</gene>
<evidence type="ECO:0000313" key="2">
    <source>
        <dbReference type="EMBL" id="OPC80364.1"/>
    </source>
</evidence>
<dbReference type="RefSeq" id="WP_078974623.1">
    <property type="nucleotide sequence ID" value="NZ_MWQN01000001.1"/>
</dbReference>
<sequence>MDEHTDEHASQDDGPEPDGRVFRTWLGDELIEIPATIAGIREALPAEQRDEFTKVIEDTPARDMPLIMNRWSRRTRPEIDAATRREMDRIEGLALDAEADLIMGEDLNVVQDRFQSRVRKGGT</sequence>
<evidence type="ECO:0000313" key="3">
    <source>
        <dbReference type="Proteomes" id="UP000190037"/>
    </source>
</evidence>
<dbReference type="Proteomes" id="UP000190037">
    <property type="component" value="Unassembled WGS sequence"/>
</dbReference>
<proteinExistence type="predicted"/>
<keyword evidence="3" id="KW-1185">Reference proteome</keyword>
<dbReference type="OrthoDB" id="4284332at2"/>
<feature type="region of interest" description="Disordered" evidence="1">
    <location>
        <begin position="1"/>
        <end position="21"/>
    </location>
</feature>
<name>A0A1T3NUA0_9ACTN</name>
<dbReference type="AlphaFoldDB" id="A0A1T3NUA0"/>
<protein>
    <submittedName>
        <fullName evidence="2">Uncharacterized protein</fullName>
    </submittedName>
</protein>
<comment type="caution">
    <text evidence="2">The sequence shown here is derived from an EMBL/GenBank/DDBJ whole genome shotgun (WGS) entry which is preliminary data.</text>
</comment>
<evidence type="ECO:0000256" key="1">
    <source>
        <dbReference type="SAM" id="MobiDB-lite"/>
    </source>
</evidence>
<reference evidence="2 3" key="1">
    <citation type="submission" date="2017-03" db="EMBL/GenBank/DDBJ databases">
        <title>Draft genome sequence of Streptomyces scabrisporus NF3, endophyte isolated from Amphipterygium adstringens.</title>
        <authorList>
            <person name="Vazquez M."/>
            <person name="Ceapa C.D."/>
            <person name="Rodriguez Luna D."/>
            <person name="Sanchez Esquivel S."/>
        </authorList>
    </citation>
    <scope>NUCLEOTIDE SEQUENCE [LARGE SCALE GENOMIC DNA]</scope>
    <source>
        <strain evidence="2 3">NF3</strain>
    </source>
</reference>
<organism evidence="2 3">
    <name type="scientific">Embleya scabrispora</name>
    <dbReference type="NCBI Taxonomy" id="159449"/>
    <lineage>
        <taxon>Bacteria</taxon>
        <taxon>Bacillati</taxon>
        <taxon>Actinomycetota</taxon>
        <taxon>Actinomycetes</taxon>
        <taxon>Kitasatosporales</taxon>
        <taxon>Streptomycetaceae</taxon>
        <taxon>Embleya</taxon>
    </lineage>
</organism>
<accession>A0A1T3NUA0</accession>
<dbReference type="EMBL" id="MWQN01000001">
    <property type="protein sequence ID" value="OPC80364.1"/>
    <property type="molecule type" value="Genomic_DNA"/>
</dbReference>